<gene>
    <name evidence="2" type="ORF">HDC17815</name>
</gene>
<accession>Q6IIK2</accession>
<reference evidence="2" key="1">
    <citation type="journal article" date="2003" name="Genome Biol.">
        <title>An integrated gene annotation and transcriptional profiling approach towards the full gene content of the Drosophila genome.</title>
        <authorList>
            <person name="Hild M."/>
            <person name="Beckmann B."/>
            <person name="Haas S.A."/>
            <person name="Koch B."/>
            <person name="Solovyev V."/>
            <person name="Busold C."/>
            <person name="Fellenberg K."/>
            <person name="Boutros M."/>
            <person name="Vingron M."/>
            <person name="Sauer F."/>
            <person name="Hoheisel J.D."/>
            <person name="Paro R."/>
        </authorList>
    </citation>
    <scope>NUCLEOTIDE SEQUENCE</scope>
</reference>
<feature type="compositionally biased region" description="Low complexity" evidence="1">
    <location>
        <begin position="121"/>
        <end position="137"/>
    </location>
</feature>
<evidence type="ECO:0000256" key="1">
    <source>
        <dbReference type="SAM" id="MobiDB-lite"/>
    </source>
</evidence>
<feature type="compositionally biased region" description="Polar residues" evidence="1">
    <location>
        <begin position="104"/>
        <end position="120"/>
    </location>
</feature>
<name>Q6IIK2_DROME</name>
<evidence type="ECO:0000313" key="2">
    <source>
        <dbReference type="EMBL" id="DAA03264.1"/>
    </source>
</evidence>
<dbReference type="AlphaFoldDB" id="Q6IIK2"/>
<protein>
    <submittedName>
        <fullName evidence="2">HDC17815</fullName>
    </submittedName>
</protein>
<proteinExistence type="predicted"/>
<sequence length="249" mass="28024">MALRAAFRNFLGTRRWLRVASCQLPVASCQLCQLLAASCWWQAPGNRDFGECQAAVHTGKCLDVSFVALWLVVAHCCCRKPFRICLVALRERVTDSHSRRDNGTRYSASSNISSPRATSIQQQQQQHQQQRQQQQQRAVDNSQAIVPMNEKKPDFWPKELHLKPSIPSIRTAANKGPSDVRPTSNLQHATGNMLYATYNADSRQQANGKWQLATGGTLTDYCGLKKSNLQIIKMFRAETPEKGINKQLK</sequence>
<dbReference type="EMBL" id="BK003064">
    <property type="protein sequence ID" value="DAA03264.1"/>
    <property type="molecule type" value="Genomic_DNA"/>
</dbReference>
<feature type="region of interest" description="Disordered" evidence="1">
    <location>
        <begin position="97"/>
        <end position="145"/>
    </location>
</feature>
<organism evidence="2">
    <name type="scientific">Drosophila melanogaster</name>
    <name type="common">Fruit fly</name>
    <dbReference type="NCBI Taxonomy" id="7227"/>
    <lineage>
        <taxon>Eukaryota</taxon>
        <taxon>Metazoa</taxon>
        <taxon>Ecdysozoa</taxon>
        <taxon>Arthropoda</taxon>
        <taxon>Hexapoda</taxon>
        <taxon>Insecta</taxon>
        <taxon>Pterygota</taxon>
        <taxon>Neoptera</taxon>
        <taxon>Endopterygota</taxon>
        <taxon>Diptera</taxon>
        <taxon>Brachycera</taxon>
        <taxon>Muscomorpha</taxon>
        <taxon>Ephydroidea</taxon>
        <taxon>Drosophilidae</taxon>
        <taxon>Drosophila</taxon>
        <taxon>Sophophora</taxon>
    </lineage>
</organism>